<evidence type="ECO:0000259" key="2">
    <source>
        <dbReference type="Pfam" id="PF00487"/>
    </source>
</evidence>
<comment type="caution">
    <text evidence="3">The sequence shown here is derived from an EMBL/GenBank/DDBJ whole genome shotgun (WGS) entry which is preliminary data.</text>
</comment>
<evidence type="ECO:0000313" key="4">
    <source>
        <dbReference type="Proteomes" id="UP001491310"/>
    </source>
</evidence>
<feature type="transmembrane region" description="Helical" evidence="1">
    <location>
        <begin position="41"/>
        <end position="59"/>
    </location>
</feature>
<accession>A0ABR2YJS8</accession>
<dbReference type="Pfam" id="PF00487">
    <property type="entry name" value="FA_desaturase"/>
    <property type="match status" value="1"/>
</dbReference>
<feature type="domain" description="Fatty acid desaturase" evidence="2">
    <location>
        <begin position="87"/>
        <end position="199"/>
    </location>
</feature>
<evidence type="ECO:0000256" key="1">
    <source>
        <dbReference type="SAM" id="Phobius"/>
    </source>
</evidence>
<dbReference type="Proteomes" id="UP001491310">
    <property type="component" value="Unassembled WGS sequence"/>
</dbReference>
<dbReference type="InterPro" id="IPR005804">
    <property type="entry name" value="FA_desaturase_dom"/>
</dbReference>
<dbReference type="EMBL" id="JALJOT010000010">
    <property type="protein sequence ID" value="KAK9906701.1"/>
    <property type="molecule type" value="Genomic_DNA"/>
</dbReference>
<organism evidence="3 4">
    <name type="scientific">Coccomyxa subellipsoidea</name>
    <dbReference type="NCBI Taxonomy" id="248742"/>
    <lineage>
        <taxon>Eukaryota</taxon>
        <taxon>Viridiplantae</taxon>
        <taxon>Chlorophyta</taxon>
        <taxon>core chlorophytes</taxon>
        <taxon>Trebouxiophyceae</taxon>
        <taxon>Trebouxiophyceae incertae sedis</taxon>
        <taxon>Coccomyxaceae</taxon>
        <taxon>Coccomyxa</taxon>
    </lineage>
</organism>
<keyword evidence="1" id="KW-1133">Transmembrane helix</keyword>
<keyword evidence="4" id="KW-1185">Reference proteome</keyword>
<feature type="transmembrane region" description="Helical" evidence="1">
    <location>
        <begin position="108"/>
        <end position="129"/>
    </location>
</feature>
<sequence>MNHGKDDYVLVDLSSTVLWSTKEWESYSLPRKVFSRIFKDPIFFFTFLPGFVFMVTGVHNGKVPLMDWLVPSQPPFALVKADSIDRVLPTLVPALQAYTGYALYGPSYLWFELAFNMLGSTIGFMLFHLQHYAHVPDIYFDIPRNQHERDLTSLIGSTFQYIPEWFKWATCGIEYHHIHHFSTRVPSYKIRACHDSAPPGLWRYVKYLNFKTELQSLLLVMWNPDAHRFESFPDLNWLLGF</sequence>
<protein>
    <recommendedName>
        <fullName evidence="2">Fatty acid desaturase domain-containing protein</fullName>
    </recommendedName>
</protein>
<name>A0ABR2YJS8_9CHLO</name>
<keyword evidence="1" id="KW-0812">Transmembrane</keyword>
<reference evidence="3 4" key="1">
    <citation type="journal article" date="2024" name="Nat. Commun.">
        <title>Phylogenomics reveals the evolutionary origins of lichenization in chlorophyte algae.</title>
        <authorList>
            <person name="Puginier C."/>
            <person name="Libourel C."/>
            <person name="Otte J."/>
            <person name="Skaloud P."/>
            <person name="Haon M."/>
            <person name="Grisel S."/>
            <person name="Petersen M."/>
            <person name="Berrin J.G."/>
            <person name="Delaux P.M."/>
            <person name="Dal Grande F."/>
            <person name="Keller J."/>
        </authorList>
    </citation>
    <scope>NUCLEOTIDE SEQUENCE [LARGE SCALE GENOMIC DNA]</scope>
    <source>
        <strain evidence="3 4">SAG 216-7</strain>
    </source>
</reference>
<keyword evidence="1" id="KW-0472">Membrane</keyword>
<gene>
    <name evidence="3" type="ORF">WJX75_006432</name>
</gene>
<evidence type="ECO:0000313" key="3">
    <source>
        <dbReference type="EMBL" id="KAK9906701.1"/>
    </source>
</evidence>
<proteinExistence type="predicted"/>